<keyword evidence="5 7" id="KW-1133">Transmembrane helix</keyword>
<name>A0A2P6NXW4_9EUKA</name>
<evidence type="ECO:0008006" key="10">
    <source>
        <dbReference type="Google" id="ProtNLM"/>
    </source>
</evidence>
<protein>
    <recommendedName>
        <fullName evidence="10">Gamma-secretase subunit Aph-1</fullName>
    </recommendedName>
</protein>
<feature type="transmembrane region" description="Helical" evidence="7">
    <location>
        <begin position="6"/>
        <end position="25"/>
    </location>
</feature>
<feature type="transmembrane region" description="Helical" evidence="7">
    <location>
        <begin position="183"/>
        <end position="201"/>
    </location>
</feature>
<dbReference type="GO" id="GO:0016485">
    <property type="term" value="P:protein processing"/>
    <property type="evidence" value="ECO:0007669"/>
    <property type="project" value="InterPro"/>
</dbReference>
<evidence type="ECO:0000256" key="4">
    <source>
        <dbReference type="ARBA" id="ARBA00022976"/>
    </source>
</evidence>
<feature type="transmembrane region" description="Helical" evidence="7">
    <location>
        <begin position="115"/>
        <end position="137"/>
    </location>
</feature>
<dbReference type="STRING" id="1890364.A0A2P6NXW4"/>
<feature type="transmembrane region" description="Helical" evidence="7">
    <location>
        <begin position="62"/>
        <end position="86"/>
    </location>
</feature>
<evidence type="ECO:0000256" key="5">
    <source>
        <dbReference type="ARBA" id="ARBA00022989"/>
    </source>
</evidence>
<dbReference type="Pfam" id="PF06105">
    <property type="entry name" value="Aph-1"/>
    <property type="match status" value="1"/>
</dbReference>
<feature type="transmembrane region" description="Helical" evidence="7">
    <location>
        <begin position="32"/>
        <end position="56"/>
    </location>
</feature>
<reference evidence="8 9" key="1">
    <citation type="journal article" date="2018" name="Genome Biol. Evol.">
        <title>Multiple Roots of Fruiting Body Formation in Amoebozoa.</title>
        <authorList>
            <person name="Hillmann F."/>
            <person name="Forbes G."/>
            <person name="Novohradska S."/>
            <person name="Ferling I."/>
            <person name="Riege K."/>
            <person name="Groth M."/>
            <person name="Westermann M."/>
            <person name="Marz M."/>
            <person name="Spaller T."/>
            <person name="Winckler T."/>
            <person name="Schaap P."/>
            <person name="Glockner G."/>
        </authorList>
    </citation>
    <scope>NUCLEOTIDE SEQUENCE [LARGE SCALE GENOMIC DNA]</scope>
    <source>
        <strain evidence="8 9">Jena</strain>
    </source>
</reference>
<dbReference type="InParanoid" id="A0A2P6NXW4"/>
<evidence type="ECO:0000256" key="1">
    <source>
        <dbReference type="ARBA" id="ARBA00004141"/>
    </source>
</evidence>
<comment type="caution">
    <text evidence="8">The sequence shown here is derived from an EMBL/GenBank/DDBJ whole genome shotgun (WGS) entry which is preliminary data.</text>
</comment>
<dbReference type="InterPro" id="IPR009294">
    <property type="entry name" value="Aph-1"/>
</dbReference>
<evidence type="ECO:0000313" key="9">
    <source>
        <dbReference type="Proteomes" id="UP000241769"/>
    </source>
</evidence>
<keyword evidence="4" id="KW-0914">Notch signaling pathway</keyword>
<organism evidence="8 9">
    <name type="scientific">Planoprotostelium fungivorum</name>
    <dbReference type="NCBI Taxonomy" id="1890364"/>
    <lineage>
        <taxon>Eukaryota</taxon>
        <taxon>Amoebozoa</taxon>
        <taxon>Evosea</taxon>
        <taxon>Variosea</taxon>
        <taxon>Cavosteliida</taxon>
        <taxon>Cavosteliaceae</taxon>
        <taxon>Planoprotostelium</taxon>
    </lineage>
</organism>
<evidence type="ECO:0000256" key="2">
    <source>
        <dbReference type="ARBA" id="ARBA00005577"/>
    </source>
</evidence>
<dbReference type="GO" id="GO:0007219">
    <property type="term" value="P:Notch signaling pathway"/>
    <property type="evidence" value="ECO:0007669"/>
    <property type="project" value="UniProtKB-KW"/>
</dbReference>
<evidence type="ECO:0000256" key="3">
    <source>
        <dbReference type="ARBA" id="ARBA00022692"/>
    </source>
</evidence>
<sequence>MTFVGFFGCILLAFAPAFSVFLLVISRNAQLIILSIGGSFFWLLSALLAAIWWYIIPPLRTAYPWIIICSIIFQEALRFGFFSLYVRAEKGFIAERERQTASLTSHPDPLRANIAIGWGAGVAHSLVSYVTLLWEYSGPASYFSHNCSVSIFIVMAVQSFCFIVLHMLWSIIGYEGFVSRNPIKMSVVVLTHLCASFLTMLNMASCGAGMSMVVILTLGVSAYTFYVCRGSRVYHVSCLPCFNCTEERQK</sequence>
<dbReference type="PANTHER" id="PTHR12889">
    <property type="entry name" value="GAMMA-SECRETASE SUBUNIT APH-1"/>
    <property type="match status" value="1"/>
</dbReference>
<keyword evidence="3 7" id="KW-0812">Transmembrane</keyword>
<keyword evidence="9" id="KW-1185">Reference proteome</keyword>
<feature type="transmembrane region" description="Helical" evidence="7">
    <location>
        <begin position="149"/>
        <end position="171"/>
    </location>
</feature>
<evidence type="ECO:0000313" key="8">
    <source>
        <dbReference type="EMBL" id="PRP88789.1"/>
    </source>
</evidence>
<comment type="subcellular location">
    <subcellularLocation>
        <location evidence="1">Membrane</location>
        <topology evidence="1">Multi-pass membrane protein</topology>
    </subcellularLocation>
</comment>
<evidence type="ECO:0000256" key="7">
    <source>
        <dbReference type="SAM" id="Phobius"/>
    </source>
</evidence>
<feature type="transmembrane region" description="Helical" evidence="7">
    <location>
        <begin position="207"/>
        <end position="226"/>
    </location>
</feature>
<dbReference type="GO" id="GO:0016020">
    <property type="term" value="C:membrane"/>
    <property type="evidence" value="ECO:0007669"/>
    <property type="project" value="UniProtKB-SubCell"/>
</dbReference>
<comment type="similarity">
    <text evidence="2">Belongs to the APH-1 family.</text>
</comment>
<gene>
    <name evidence="8" type="ORF">PROFUN_00257</name>
</gene>
<dbReference type="OrthoDB" id="16451at2759"/>
<dbReference type="AlphaFoldDB" id="A0A2P6NXW4"/>
<evidence type="ECO:0000256" key="6">
    <source>
        <dbReference type="ARBA" id="ARBA00023136"/>
    </source>
</evidence>
<accession>A0A2P6NXW4</accession>
<keyword evidence="6 7" id="KW-0472">Membrane</keyword>
<dbReference type="EMBL" id="MDYQ01000007">
    <property type="protein sequence ID" value="PRP88789.1"/>
    <property type="molecule type" value="Genomic_DNA"/>
</dbReference>
<proteinExistence type="inferred from homology"/>
<dbReference type="Proteomes" id="UP000241769">
    <property type="component" value="Unassembled WGS sequence"/>
</dbReference>